<accession>E4YAH9</accession>
<evidence type="ECO:0000313" key="3">
    <source>
        <dbReference type="EMBL" id="CBY32566.1"/>
    </source>
</evidence>
<feature type="coiled-coil region" evidence="1">
    <location>
        <begin position="14"/>
        <end position="41"/>
    </location>
</feature>
<dbReference type="CDD" id="cd23539">
    <property type="entry name" value="TFP_LU_ECD_CinHb4_like"/>
    <property type="match status" value="1"/>
</dbReference>
<dbReference type="AlphaFoldDB" id="E4YAH9"/>
<name>E4YAH9_OIKDI</name>
<proteinExistence type="predicted"/>
<sequence length="199" mass="23514">MDNYYDYYEEDQFGERKKNNKKKQNNKKNFYEEQYLNAKDEYGTIDETMGHNGHQCWKCHAPTYEECVSEGYYVNCKDEQLHCDVREHRHFGNVTLIHMGCKQSTACLTEFEQNDKFYGRDLPKVMGFNFFFGQSEDQPGPYHQCFATNSTIEVSICRQCCTDNKCNYGWTDGSLDTEAEWNDKTNHPLPENDEDEEED</sequence>
<evidence type="ECO:0000256" key="2">
    <source>
        <dbReference type="SAM" id="MobiDB-lite"/>
    </source>
</evidence>
<reference evidence="3" key="1">
    <citation type="journal article" date="2010" name="Science">
        <title>Plasticity of animal genome architecture unmasked by rapid evolution of a pelagic tunicate.</title>
        <authorList>
            <person name="Denoeud F."/>
            <person name="Henriet S."/>
            <person name="Mungpakdee S."/>
            <person name="Aury J.M."/>
            <person name="Da Silva C."/>
            <person name="Brinkmann H."/>
            <person name="Mikhaleva J."/>
            <person name="Olsen L.C."/>
            <person name="Jubin C."/>
            <person name="Canestro C."/>
            <person name="Bouquet J.M."/>
            <person name="Danks G."/>
            <person name="Poulain J."/>
            <person name="Campsteijn C."/>
            <person name="Adamski M."/>
            <person name="Cross I."/>
            <person name="Yadetie F."/>
            <person name="Muffato M."/>
            <person name="Louis A."/>
            <person name="Butcher S."/>
            <person name="Tsagkogeorga G."/>
            <person name="Konrad A."/>
            <person name="Singh S."/>
            <person name="Jensen M.F."/>
            <person name="Cong E.H."/>
            <person name="Eikeseth-Otteraa H."/>
            <person name="Noel B."/>
            <person name="Anthouard V."/>
            <person name="Porcel B.M."/>
            <person name="Kachouri-Lafond R."/>
            <person name="Nishino A."/>
            <person name="Ugolini M."/>
            <person name="Chourrout P."/>
            <person name="Nishida H."/>
            <person name="Aasland R."/>
            <person name="Huzurbazar S."/>
            <person name="Westhof E."/>
            <person name="Delsuc F."/>
            <person name="Lehrach H."/>
            <person name="Reinhardt R."/>
            <person name="Weissenbach J."/>
            <person name="Roy S.W."/>
            <person name="Artiguenave F."/>
            <person name="Postlethwait J.H."/>
            <person name="Manak J.R."/>
            <person name="Thompson E.M."/>
            <person name="Jaillon O."/>
            <person name="Du Pasquier L."/>
            <person name="Boudinot P."/>
            <person name="Liberles D.A."/>
            <person name="Volff J.N."/>
            <person name="Philippe H."/>
            <person name="Lenhard B."/>
            <person name="Roest Crollius H."/>
            <person name="Wincker P."/>
            <person name="Chourrout D."/>
        </authorList>
    </citation>
    <scope>NUCLEOTIDE SEQUENCE [LARGE SCALE GENOMIC DNA]</scope>
</reference>
<evidence type="ECO:0000256" key="1">
    <source>
        <dbReference type="SAM" id="Coils"/>
    </source>
</evidence>
<dbReference type="EMBL" id="FN654359">
    <property type="protein sequence ID" value="CBY32566.1"/>
    <property type="molecule type" value="Genomic_DNA"/>
</dbReference>
<dbReference type="Proteomes" id="UP000011014">
    <property type="component" value="Unassembled WGS sequence"/>
</dbReference>
<keyword evidence="1" id="KW-0175">Coiled coil</keyword>
<organism evidence="3">
    <name type="scientific">Oikopleura dioica</name>
    <name type="common">Tunicate</name>
    <dbReference type="NCBI Taxonomy" id="34765"/>
    <lineage>
        <taxon>Eukaryota</taxon>
        <taxon>Metazoa</taxon>
        <taxon>Chordata</taxon>
        <taxon>Tunicata</taxon>
        <taxon>Appendicularia</taxon>
        <taxon>Copelata</taxon>
        <taxon>Oikopleuridae</taxon>
        <taxon>Oikopleura</taxon>
    </lineage>
</organism>
<feature type="region of interest" description="Disordered" evidence="2">
    <location>
        <begin position="179"/>
        <end position="199"/>
    </location>
</feature>
<gene>
    <name evidence="3" type="ORF">GSOID_T00031906001</name>
</gene>
<protein>
    <submittedName>
        <fullName evidence="3">Uncharacterized protein</fullName>
    </submittedName>
</protein>